<dbReference type="EMBL" id="JARAKH010000033">
    <property type="protein sequence ID" value="KAK8385158.1"/>
    <property type="molecule type" value="Genomic_DNA"/>
</dbReference>
<dbReference type="FunFam" id="1.10.390.10:FF:000016">
    <property type="entry name" value="Glutamyl aminopeptidase"/>
    <property type="match status" value="1"/>
</dbReference>
<dbReference type="PRINTS" id="PR00756">
    <property type="entry name" value="ALADIPTASE"/>
</dbReference>
<dbReference type="GO" id="GO:0042277">
    <property type="term" value="F:peptide binding"/>
    <property type="evidence" value="ECO:0007669"/>
    <property type="project" value="TreeGrafter"/>
</dbReference>
<dbReference type="AlphaFoldDB" id="A0AAW0TDC7"/>
<evidence type="ECO:0000256" key="5">
    <source>
        <dbReference type="ARBA" id="ARBA00011748"/>
    </source>
</evidence>
<keyword evidence="8 23" id="KW-0645">Protease</keyword>
<dbReference type="PANTHER" id="PTHR11533:SF276">
    <property type="entry name" value="GLUTAMYL AMINOPEPTIDASE"/>
    <property type="match status" value="1"/>
</dbReference>
<evidence type="ECO:0000256" key="6">
    <source>
        <dbReference type="ARBA" id="ARBA00022438"/>
    </source>
</evidence>
<dbReference type="GO" id="GO:0070006">
    <property type="term" value="F:metalloaminopeptidase activity"/>
    <property type="evidence" value="ECO:0007669"/>
    <property type="project" value="TreeGrafter"/>
</dbReference>
<keyword evidence="14" id="KW-0735">Signal-anchor</keyword>
<dbReference type="InterPro" id="IPR050344">
    <property type="entry name" value="Peptidase_M1_aminopeptidases"/>
</dbReference>
<dbReference type="Gene3D" id="2.60.40.1730">
    <property type="entry name" value="tricorn interacting facor f3 domain"/>
    <property type="match status" value="1"/>
</dbReference>
<evidence type="ECO:0000256" key="4">
    <source>
        <dbReference type="ARBA" id="ARBA00010136"/>
    </source>
</evidence>
<dbReference type="InterPro" id="IPR045357">
    <property type="entry name" value="Aminopeptidase_N-like_N"/>
</dbReference>
<keyword evidence="19" id="KW-0325">Glycoprotein</keyword>
<evidence type="ECO:0000256" key="19">
    <source>
        <dbReference type="ARBA" id="ARBA00023180"/>
    </source>
</evidence>
<keyword evidence="7" id="KW-1003">Cell membrane</keyword>
<feature type="compositionally biased region" description="Low complexity" evidence="24">
    <location>
        <begin position="69"/>
        <end position="84"/>
    </location>
</feature>
<reference evidence="28 29" key="1">
    <citation type="submission" date="2023-03" db="EMBL/GenBank/DDBJ databases">
        <title>High-quality genome of Scylla paramamosain provides insights in environmental adaptation.</title>
        <authorList>
            <person name="Zhang L."/>
        </authorList>
    </citation>
    <scope>NUCLEOTIDE SEQUENCE [LARGE SCALE GENOMIC DNA]</scope>
    <source>
        <strain evidence="28">LZ_2023a</strain>
        <tissue evidence="28">Muscle</tissue>
    </source>
</reference>
<keyword evidence="12 21" id="KW-0862">Zinc</keyword>
<evidence type="ECO:0000259" key="27">
    <source>
        <dbReference type="Pfam" id="PF17900"/>
    </source>
</evidence>
<dbReference type="SUPFAM" id="SSF63737">
    <property type="entry name" value="Leukotriene A4 hydrolase N-terminal domain"/>
    <property type="match status" value="1"/>
</dbReference>
<evidence type="ECO:0000256" key="7">
    <source>
        <dbReference type="ARBA" id="ARBA00022475"/>
    </source>
</evidence>
<feature type="binding site" evidence="21">
    <location>
        <position position="393"/>
    </location>
    <ligand>
        <name>Zn(2+)</name>
        <dbReference type="ChEBI" id="CHEBI:29105"/>
        <note>catalytic</note>
    </ligand>
</feature>
<feature type="site" description="Transition state stabilizer" evidence="22">
    <location>
        <position position="479"/>
    </location>
</feature>
<sequence>MGQVFIRRSTAVLLLLVGALCIVCVALLVLLLAPDWRATGGETSAHSMSLDATPPGIPREAPFTPRDTPAPATTTTTTTTTTTPQEPWARQYRIPRSTLPHHYDLYLHPDMEQGDFTGKVTILIGVTAPMTYLVSHVKKLNVTSTVLVRADGGEVPLERTFEYEPNQFWVVVPDEVLQPGNYSLTMEFTGTLTGSIVGFYRSTYTNAAGEKRYMATSKFQPTDARSAFPCFDEPSFKSTFSTTLIRPSQDYIALSNMPVLKEIQDSPQRGLTEVVFMKSVPMVTYLACFIVCDFQHVEILTKENKPFRVYTTPDQISRANYSLQLGVNVLNYFEDYFKVEYPLPKQDMIAIPDFISGAMEHWGLITYREVNLLYDPKGSSSYNRQRVAAVVAHELAHMWFGNLVTLEWWDDLWLNEGFASYIEYKGVAHYEKDWDMEGQFVVDDLHRVMTLDGQLTSHPIVQPVSHPDEITEIFDTISYSKGASVLRMLEDFLGPEIFRKGVSQFLQKYKYQNAVTRNLWEELEAVVPGRGLNITSIMDTWTRQMGLPVLNVSPSPDDPGKLEVTQTRFLSDPTAVSDLDSPYGYKWDVPVTLISDASTRELHWFMRGDQNLVVNKPPGSTWVKFNVAQYGYYRVNYDLTLWRDLIALLATNPEALSPPDRASLIDDAFNLASAGQLPYPTVLSLIAYLDRETHYIPWATASSHLDKMGRLLRRTEAYPNFRKYMVSLVKGHVEKLGWEDTGSHLDRRKRLWLMFLACSNGYEPCMQGSQGASLGLG</sequence>
<evidence type="ECO:0000256" key="14">
    <source>
        <dbReference type="ARBA" id="ARBA00022968"/>
    </source>
</evidence>
<keyword evidence="16 23" id="KW-0482">Metalloprotease</keyword>
<dbReference type="SUPFAM" id="SSF55486">
    <property type="entry name" value="Metalloproteases ('zincins'), catalytic domain"/>
    <property type="match status" value="1"/>
</dbReference>
<keyword evidence="11 23" id="KW-0378">Hydrolase</keyword>
<feature type="active site" description="Proton acceptor" evidence="20">
    <location>
        <position position="394"/>
    </location>
</feature>
<evidence type="ECO:0000256" key="12">
    <source>
        <dbReference type="ARBA" id="ARBA00022833"/>
    </source>
</evidence>
<dbReference type="GO" id="GO:0005615">
    <property type="term" value="C:extracellular space"/>
    <property type="evidence" value="ECO:0007669"/>
    <property type="project" value="TreeGrafter"/>
</dbReference>
<proteinExistence type="inferred from homology"/>
<keyword evidence="10 21" id="KW-0479">Metal-binding</keyword>
<dbReference type="PANTHER" id="PTHR11533">
    <property type="entry name" value="PROTEASE M1 ZINC METALLOPROTEASE"/>
    <property type="match status" value="1"/>
</dbReference>
<gene>
    <name evidence="28" type="ORF">O3P69_012152</name>
</gene>
<evidence type="ECO:0000256" key="24">
    <source>
        <dbReference type="SAM" id="MobiDB-lite"/>
    </source>
</evidence>
<dbReference type="CDD" id="cd09601">
    <property type="entry name" value="M1_APN-Q_like"/>
    <property type="match status" value="1"/>
</dbReference>
<evidence type="ECO:0000259" key="26">
    <source>
        <dbReference type="Pfam" id="PF11838"/>
    </source>
</evidence>
<comment type="similarity">
    <text evidence="4 23">Belongs to the peptidase M1 family.</text>
</comment>
<dbReference type="InterPro" id="IPR034016">
    <property type="entry name" value="M1_APN-typ"/>
</dbReference>
<feature type="binding site" evidence="21">
    <location>
        <position position="416"/>
    </location>
    <ligand>
        <name>Zn(2+)</name>
        <dbReference type="ChEBI" id="CHEBI:29105"/>
        <note>catalytic</note>
    </ligand>
</feature>
<feature type="domain" description="Aminopeptidase N-like N-terminal" evidence="27">
    <location>
        <begin position="100"/>
        <end position="286"/>
    </location>
</feature>
<dbReference type="GO" id="GO:0004230">
    <property type="term" value="F:glutamyl aminopeptidase activity"/>
    <property type="evidence" value="ECO:0007669"/>
    <property type="project" value="UniProtKB-EC"/>
</dbReference>
<evidence type="ECO:0000256" key="2">
    <source>
        <dbReference type="ARBA" id="ARBA00004401"/>
    </source>
</evidence>
<dbReference type="GO" id="GO:0005886">
    <property type="term" value="C:plasma membrane"/>
    <property type="evidence" value="ECO:0007669"/>
    <property type="project" value="UniProtKB-SubCell"/>
</dbReference>
<keyword evidence="18" id="KW-1015">Disulfide bond</keyword>
<dbReference type="InterPro" id="IPR001930">
    <property type="entry name" value="Peptidase_M1"/>
</dbReference>
<evidence type="ECO:0000256" key="17">
    <source>
        <dbReference type="ARBA" id="ARBA00023136"/>
    </source>
</evidence>
<evidence type="ECO:0000256" key="10">
    <source>
        <dbReference type="ARBA" id="ARBA00022723"/>
    </source>
</evidence>
<dbReference type="InterPro" id="IPR014782">
    <property type="entry name" value="Peptidase_M1_dom"/>
</dbReference>
<accession>A0AAW0TDC7</accession>
<feature type="region of interest" description="Disordered" evidence="24">
    <location>
        <begin position="43"/>
        <end position="85"/>
    </location>
</feature>
<dbReference type="Proteomes" id="UP001487740">
    <property type="component" value="Unassembled WGS sequence"/>
</dbReference>
<dbReference type="Pfam" id="PF01433">
    <property type="entry name" value="Peptidase_M1"/>
    <property type="match status" value="1"/>
</dbReference>
<evidence type="ECO:0000256" key="16">
    <source>
        <dbReference type="ARBA" id="ARBA00023049"/>
    </source>
</evidence>
<name>A0AAW0TDC7_SCYPA</name>
<comment type="catalytic activity">
    <reaction evidence="1">
        <text>Release of N-terminal glutamate (and to a lesser extent aspartate) from a peptide.</text>
        <dbReference type="EC" id="3.4.11.7"/>
    </reaction>
</comment>
<evidence type="ECO:0000256" key="11">
    <source>
        <dbReference type="ARBA" id="ARBA00022801"/>
    </source>
</evidence>
<protein>
    <recommendedName>
        <fullName evidence="23">Aminopeptidase</fullName>
        <ecNumber evidence="23">3.4.11.-</ecNumber>
    </recommendedName>
</protein>
<feature type="domain" description="ERAP1-like C-terminal" evidence="26">
    <location>
        <begin position="622"/>
        <end position="767"/>
    </location>
</feature>
<dbReference type="GO" id="GO:0006508">
    <property type="term" value="P:proteolysis"/>
    <property type="evidence" value="ECO:0007669"/>
    <property type="project" value="UniProtKB-KW"/>
</dbReference>
<dbReference type="InterPro" id="IPR024571">
    <property type="entry name" value="ERAP1-like_C_dom"/>
</dbReference>
<evidence type="ECO:0000313" key="29">
    <source>
        <dbReference type="Proteomes" id="UP001487740"/>
    </source>
</evidence>
<comment type="subcellular location">
    <subcellularLocation>
        <location evidence="3">Cell membrane</location>
        <topology evidence="3">Lipid-anchor</topology>
        <topology evidence="3">GPI-anchor</topology>
    </subcellularLocation>
    <subcellularLocation>
        <location evidence="2">Cell membrane</location>
        <topology evidence="2">Single-pass type II membrane protein</topology>
    </subcellularLocation>
</comment>
<dbReference type="EC" id="3.4.11.-" evidence="23"/>
<dbReference type="InterPro" id="IPR042097">
    <property type="entry name" value="Aminopeptidase_N-like_N_sf"/>
</dbReference>
<dbReference type="Gene3D" id="1.10.3480.20">
    <property type="match status" value="1"/>
</dbReference>
<dbReference type="Gene3D" id="2.60.40.1910">
    <property type="match status" value="1"/>
</dbReference>
<evidence type="ECO:0000256" key="23">
    <source>
        <dbReference type="RuleBase" id="RU364040"/>
    </source>
</evidence>
<evidence type="ECO:0000256" key="1">
    <source>
        <dbReference type="ARBA" id="ARBA00001703"/>
    </source>
</evidence>
<evidence type="ECO:0000256" key="3">
    <source>
        <dbReference type="ARBA" id="ARBA00004609"/>
    </source>
</evidence>
<evidence type="ECO:0000256" key="9">
    <source>
        <dbReference type="ARBA" id="ARBA00022692"/>
    </source>
</evidence>
<dbReference type="InterPro" id="IPR027268">
    <property type="entry name" value="Peptidase_M4/M1_CTD_sf"/>
</dbReference>
<dbReference type="GO" id="GO:0043171">
    <property type="term" value="P:peptide catabolic process"/>
    <property type="evidence" value="ECO:0007669"/>
    <property type="project" value="TreeGrafter"/>
</dbReference>
<comment type="cofactor">
    <cofactor evidence="21 23">
        <name>Zn(2+)</name>
        <dbReference type="ChEBI" id="CHEBI:29105"/>
    </cofactor>
    <text evidence="21 23">Binds 1 zinc ion per subunit.</text>
</comment>
<evidence type="ECO:0000256" key="22">
    <source>
        <dbReference type="PIRSR" id="PIRSR634016-4"/>
    </source>
</evidence>
<evidence type="ECO:0000256" key="15">
    <source>
        <dbReference type="ARBA" id="ARBA00022989"/>
    </source>
</evidence>
<keyword evidence="17" id="KW-0472">Membrane</keyword>
<evidence type="ECO:0000256" key="20">
    <source>
        <dbReference type="PIRSR" id="PIRSR634016-1"/>
    </source>
</evidence>
<evidence type="ECO:0000256" key="21">
    <source>
        <dbReference type="PIRSR" id="PIRSR634016-3"/>
    </source>
</evidence>
<keyword evidence="15" id="KW-1133">Transmembrane helix</keyword>
<feature type="binding site" evidence="21">
    <location>
        <position position="397"/>
    </location>
    <ligand>
        <name>Zn(2+)</name>
        <dbReference type="ChEBI" id="CHEBI:29105"/>
        <note>catalytic</note>
    </ligand>
</feature>
<evidence type="ECO:0000256" key="18">
    <source>
        <dbReference type="ARBA" id="ARBA00023157"/>
    </source>
</evidence>
<evidence type="ECO:0000313" key="28">
    <source>
        <dbReference type="EMBL" id="KAK8385158.1"/>
    </source>
</evidence>
<evidence type="ECO:0000256" key="13">
    <source>
        <dbReference type="ARBA" id="ARBA00022837"/>
    </source>
</evidence>
<dbReference type="FunFam" id="2.60.40.1730:FF:000012">
    <property type="entry name" value="Aminopeptidase N"/>
    <property type="match status" value="1"/>
</dbReference>
<dbReference type="Pfam" id="PF11838">
    <property type="entry name" value="ERAP1_C"/>
    <property type="match status" value="1"/>
</dbReference>
<keyword evidence="13" id="KW-0106">Calcium</keyword>
<organism evidence="28 29">
    <name type="scientific">Scylla paramamosain</name>
    <name type="common">Mud crab</name>
    <dbReference type="NCBI Taxonomy" id="85552"/>
    <lineage>
        <taxon>Eukaryota</taxon>
        <taxon>Metazoa</taxon>
        <taxon>Ecdysozoa</taxon>
        <taxon>Arthropoda</taxon>
        <taxon>Crustacea</taxon>
        <taxon>Multicrustacea</taxon>
        <taxon>Malacostraca</taxon>
        <taxon>Eumalacostraca</taxon>
        <taxon>Eucarida</taxon>
        <taxon>Decapoda</taxon>
        <taxon>Pleocyemata</taxon>
        <taxon>Brachyura</taxon>
        <taxon>Eubrachyura</taxon>
        <taxon>Portunoidea</taxon>
        <taxon>Portunidae</taxon>
        <taxon>Portuninae</taxon>
        <taxon>Scylla</taxon>
    </lineage>
</organism>
<dbReference type="Gene3D" id="1.10.390.10">
    <property type="entry name" value="Neutral Protease Domain 2"/>
    <property type="match status" value="1"/>
</dbReference>
<feature type="domain" description="Peptidase M1 membrane alanine aminopeptidase" evidence="25">
    <location>
        <begin position="321"/>
        <end position="541"/>
    </location>
</feature>
<dbReference type="Pfam" id="PF17900">
    <property type="entry name" value="Peptidase_M1_N"/>
    <property type="match status" value="1"/>
</dbReference>
<dbReference type="GO" id="GO:0005737">
    <property type="term" value="C:cytoplasm"/>
    <property type="evidence" value="ECO:0007669"/>
    <property type="project" value="TreeGrafter"/>
</dbReference>
<evidence type="ECO:0000259" key="25">
    <source>
        <dbReference type="Pfam" id="PF01433"/>
    </source>
</evidence>
<dbReference type="FunFam" id="2.60.40.1910:FF:000006">
    <property type="entry name" value="Aminopeptidase"/>
    <property type="match status" value="1"/>
</dbReference>
<keyword evidence="9" id="KW-0812">Transmembrane</keyword>
<keyword evidence="29" id="KW-1185">Reference proteome</keyword>
<comment type="caution">
    <text evidence="28">The sequence shown here is derived from an EMBL/GenBank/DDBJ whole genome shotgun (WGS) entry which is preliminary data.</text>
</comment>
<comment type="subunit">
    <text evidence="5">Homodimer; disulfide-linked.</text>
</comment>
<evidence type="ECO:0000256" key="8">
    <source>
        <dbReference type="ARBA" id="ARBA00022670"/>
    </source>
</evidence>
<keyword evidence="6 23" id="KW-0031">Aminopeptidase</keyword>
<dbReference type="GO" id="GO:0008270">
    <property type="term" value="F:zinc ion binding"/>
    <property type="evidence" value="ECO:0007669"/>
    <property type="project" value="UniProtKB-UniRule"/>
</dbReference>